<keyword evidence="3" id="KW-0255">Endonuclease</keyword>
<protein>
    <submittedName>
        <fullName evidence="3">Uncharacterized conserved protein YafD, endonuclease/exonuclease/phosphatase (EEP) superfamily</fullName>
    </submittedName>
</protein>
<dbReference type="Proteomes" id="UP000184462">
    <property type="component" value="Unassembled WGS sequence"/>
</dbReference>
<feature type="transmembrane region" description="Helical" evidence="1">
    <location>
        <begin position="6"/>
        <end position="23"/>
    </location>
</feature>
<keyword evidence="3" id="KW-0540">Nuclease</keyword>
<feature type="transmembrane region" description="Helical" evidence="1">
    <location>
        <begin position="57"/>
        <end position="73"/>
    </location>
</feature>
<sequence>MLYLILSNFLLSTFAIIPFLEIDHWSVRFFDFPRVQFLSLNILLIVINLSLFQTETWFLISFTILVLASLYQVKKIIKYSRIYPVEVKSTKQNIPDQEISILVSNVLMTNTSTHQLIKLIKKHQPDVLLCLETNKYWENALSEITKNYTDQVKIPQENLYGMHLYSKLKLSHLNIRNLVEDDVPSITCQLQLKSGQNIQFYGLHPKPPSPTENEASTERDAELLMVAKEVKNAKIPSIVCGDLNDVAWSKSTELFKKISGLLDSRIGRGRFSTFNAKYWLLRWPLDHFFHSAHFTLKNIKVLPSINSDHFPILTKLQYQSVAELVHEAPKFEPEDLDEANQTINQVT</sequence>
<evidence type="ECO:0000313" key="3">
    <source>
        <dbReference type="EMBL" id="SHE91746.1"/>
    </source>
</evidence>
<dbReference type="EMBL" id="FQTW01000008">
    <property type="protein sequence ID" value="SHE91746.1"/>
    <property type="molecule type" value="Genomic_DNA"/>
</dbReference>
<keyword evidence="3" id="KW-0269">Exonuclease</keyword>
<proteinExistence type="predicted"/>
<dbReference type="Gene3D" id="3.60.10.10">
    <property type="entry name" value="Endonuclease/exonuclease/phosphatase"/>
    <property type="match status" value="1"/>
</dbReference>
<keyword evidence="1" id="KW-1133">Transmembrane helix</keyword>
<evidence type="ECO:0000259" key="2">
    <source>
        <dbReference type="Pfam" id="PF03372"/>
    </source>
</evidence>
<keyword evidence="4" id="KW-1185">Reference proteome</keyword>
<dbReference type="GO" id="GO:0004527">
    <property type="term" value="F:exonuclease activity"/>
    <property type="evidence" value="ECO:0007669"/>
    <property type="project" value="UniProtKB-KW"/>
</dbReference>
<name>A0A1M4XEN3_9FLAO</name>
<gene>
    <name evidence="3" type="ORF">SAMN05444278_10896</name>
</gene>
<keyword evidence="1" id="KW-0472">Membrane</keyword>
<dbReference type="RefSeq" id="WP_073193469.1">
    <property type="nucleotide sequence ID" value="NZ_FQTW01000008.1"/>
</dbReference>
<dbReference type="STRING" id="1155689.SAMN05444278_10896"/>
<dbReference type="InterPro" id="IPR005135">
    <property type="entry name" value="Endo/exonuclease/phosphatase"/>
</dbReference>
<organism evidence="3 4">
    <name type="scientific">Psychroflexus salarius</name>
    <dbReference type="NCBI Taxonomy" id="1155689"/>
    <lineage>
        <taxon>Bacteria</taxon>
        <taxon>Pseudomonadati</taxon>
        <taxon>Bacteroidota</taxon>
        <taxon>Flavobacteriia</taxon>
        <taxon>Flavobacteriales</taxon>
        <taxon>Flavobacteriaceae</taxon>
        <taxon>Psychroflexus</taxon>
    </lineage>
</organism>
<dbReference type="InterPro" id="IPR036691">
    <property type="entry name" value="Endo/exonu/phosph_ase_sf"/>
</dbReference>
<keyword evidence="1" id="KW-0812">Transmembrane</keyword>
<dbReference type="GO" id="GO:0004519">
    <property type="term" value="F:endonuclease activity"/>
    <property type="evidence" value="ECO:0007669"/>
    <property type="project" value="UniProtKB-KW"/>
</dbReference>
<evidence type="ECO:0000313" key="4">
    <source>
        <dbReference type="Proteomes" id="UP000184462"/>
    </source>
</evidence>
<dbReference type="SUPFAM" id="SSF56219">
    <property type="entry name" value="DNase I-like"/>
    <property type="match status" value="1"/>
</dbReference>
<feature type="domain" description="Endonuclease/exonuclease/phosphatase" evidence="2">
    <location>
        <begin position="105"/>
        <end position="309"/>
    </location>
</feature>
<dbReference type="AlphaFoldDB" id="A0A1M4XEN3"/>
<feature type="transmembrane region" description="Helical" evidence="1">
    <location>
        <begin position="35"/>
        <end position="51"/>
    </location>
</feature>
<accession>A0A1M4XEN3</accession>
<keyword evidence="3" id="KW-0378">Hydrolase</keyword>
<reference evidence="3 4" key="1">
    <citation type="submission" date="2016-11" db="EMBL/GenBank/DDBJ databases">
        <authorList>
            <person name="Jaros S."/>
            <person name="Januszkiewicz K."/>
            <person name="Wedrychowicz H."/>
        </authorList>
    </citation>
    <scope>NUCLEOTIDE SEQUENCE [LARGE SCALE GENOMIC DNA]</scope>
    <source>
        <strain evidence="3 4">DSM 25661</strain>
    </source>
</reference>
<dbReference type="OrthoDB" id="9796594at2"/>
<dbReference type="Pfam" id="PF03372">
    <property type="entry name" value="Exo_endo_phos"/>
    <property type="match status" value="1"/>
</dbReference>
<evidence type="ECO:0000256" key="1">
    <source>
        <dbReference type="SAM" id="Phobius"/>
    </source>
</evidence>